<sequence>MKGSGLWTAQGIMGNYSDDNNASICFWPFRLHHEVARRTGPWSRPDGAHEMSCALFELFVKLQSDVFIYVQLHFIKKVYFNEIHINIFFISPALKMPSFMPVEPTETSQFQTNATVAGQQLSNSCPPGRN</sequence>
<keyword evidence="2" id="KW-1185">Reference proteome</keyword>
<gene>
    <name evidence="1" type="ORF">EVAR_82065_1</name>
</gene>
<comment type="caution">
    <text evidence="1">The sequence shown here is derived from an EMBL/GenBank/DDBJ whole genome shotgun (WGS) entry which is preliminary data.</text>
</comment>
<dbReference type="Proteomes" id="UP000299102">
    <property type="component" value="Unassembled WGS sequence"/>
</dbReference>
<evidence type="ECO:0000313" key="1">
    <source>
        <dbReference type="EMBL" id="GBP20192.1"/>
    </source>
</evidence>
<accession>A0A4C1U1K8</accession>
<dbReference type="EMBL" id="BGZK01000116">
    <property type="protein sequence ID" value="GBP20192.1"/>
    <property type="molecule type" value="Genomic_DNA"/>
</dbReference>
<organism evidence="1 2">
    <name type="scientific">Eumeta variegata</name>
    <name type="common">Bagworm moth</name>
    <name type="synonym">Eumeta japonica</name>
    <dbReference type="NCBI Taxonomy" id="151549"/>
    <lineage>
        <taxon>Eukaryota</taxon>
        <taxon>Metazoa</taxon>
        <taxon>Ecdysozoa</taxon>
        <taxon>Arthropoda</taxon>
        <taxon>Hexapoda</taxon>
        <taxon>Insecta</taxon>
        <taxon>Pterygota</taxon>
        <taxon>Neoptera</taxon>
        <taxon>Endopterygota</taxon>
        <taxon>Lepidoptera</taxon>
        <taxon>Glossata</taxon>
        <taxon>Ditrysia</taxon>
        <taxon>Tineoidea</taxon>
        <taxon>Psychidae</taxon>
        <taxon>Oiketicinae</taxon>
        <taxon>Eumeta</taxon>
    </lineage>
</organism>
<reference evidence="1 2" key="1">
    <citation type="journal article" date="2019" name="Commun. Biol.">
        <title>The bagworm genome reveals a unique fibroin gene that provides high tensile strength.</title>
        <authorList>
            <person name="Kono N."/>
            <person name="Nakamura H."/>
            <person name="Ohtoshi R."/>
            <person name="Tomita M."/>
            <person name="Numata K."/>
            <person name="Arakawa K."/>
        </authorList>
    </citation>
    <scope>NUCLEOTIDE SEQUENCE [LARGE SCALE GENOMIC DNA]</scope>
</reference>
<evidence type="ECO:0000313" key="2">
    <source>
        <dbReference type="Proteomes" id="UP000299102"/>
    </source>
</evidence>
<dbReference type="AlphaFoldDB" id="A0A4C1U1K8"/>
<name>A0A4C1U1K8_EUMVA</name>
<protein>
    <submittedName>
        <fullName evidence="1">Uncharacterized protein</fullName>
    </submittedName>
</protein>
<proteinExistence type="predicted"/>